<evidence type="ECO:0000256" key="11">
    <source>
        <dbReference type="SAM" id="Phobius"/>
    </source>
</evidence>
<dbReference type="CDD" id="cd06225">
    <property type="entry name" value="HAMP"/>
    <property type="match status" value="1"/>
</dbReference>
<dbReference type="Proteomes" id="UP000032352">
    <property type="component" value="Chromosome"/>
</dbReference>
<dbReference type="Pfam" id="PF02743">
    <property type="entry name" value="dCache_1"/>
    <property type="match status" value="1"/>
</dbReference>
<dbReference type="GO" id="GO:0007165">
    <property type="term" value="P:signal transduction"/>
    <property type="evidence" value="ECO:0007669"/>
    <property type="project" value="UniProtKB-KW"/>
</dbReference>
<keyword evidence="4" id="KW-0145">Chemotaxis</keyword>
<evidence type="ECO:0000256" key="10">
    <source>
        <dbReference type="PROSITE-ProRule" id="PRU00284"/>
    </source>
</evidence>
<evidence type="ECO:0000259" key="12">
    <source>
        <dbReference type="PROSITE" id="PS50111"/>
    </source>
</evidence>
<dbReference type="InterPro" id="IPR003660">
    <property type="entry name" value="HAMP_dom"/>
</dbReference>
<feature type="domain" description="HAMP" evidence="13">
    <location>
        <begin position="297"/>
        <end position="351"/>
    </location>
</feature>
<evidence type="ECO:0000313" key="15">
    <source>
        <dbReference type="Proteomes" id="UP000032352"/>
    </source>
</evidence>
<dbReference type="AlphaFoldDB" id="A0AAE9Z1U2"/>
<dbReference type="GO" id="GO:0005886">
    <property type="term" value="C:plasma membrane"/>
    <property type="evidence" value="ECO:0007669"/>
    <property type="project" value="UniProtKB-SubCell"/>
</dbReference>
<dbReference type="EMBL" id="CP059733">
    <property type="protein sequence ID" value="WDE05080.1"/>
    <property type="molecule type" value="Genomic_DNA"/>
</dbReference>
<keyword evidence="6 11" id="KW-1133">Transmembrane helix</keyword>
<dbReference type="InterPro" id="IPR029151">
    <property type="entry name" value="Sensor-like_sf"/>
</dbReference>
<dbReference type="SUPFAM" id="SSF103190">
    <property type="entry name" value="Sensory domain-like"/>
    <property type="match status" value="1"/>
</dbReference>
<dbReference type="PANTHER" id="PTHR32089">
    <property type="entry name" value="METHYL-ACCEPTING CHEMOTAXIS PROTEIN MCPB"/>
    <property type="match status" value="1"/>
</dbReference>
<reference evidence="14 15" key="2">
    <citation type="journal article" date="2022" name="Mar. Drugs">
        <title>Bioassay-Guided Fractionation Leads to the Detection of Cholic Acid Generated by the Rare Thalassomonas sp.</title>
        <authorList>
            <person name="Pheiffer F."/>
            <person name="Schneider Y.K."/>
            <person name="Hansen E.H."/>
            <person name="Andersen J.H."/>
            <person name="Isaksson J."/>
            <person name="Busche T."/>
            <person name="R C."/>
            <person name="Kalinowski J."/>
            <person name="Zyl L.V."/>
            <person name="Trindade M."/>
        </authorList>
    </citation>
    <scope>NUCLEOTIDE SEQUENCE [LARGE SCALE GENOMIC DNA]</scope>
    <source>
        <strain evidence="14 15">XOM25</strain>
    </source>
</reference>
<dbReference type="CDD" id="cd12913">
    <property type="entry name" value="PDC1_MCP_like"/>
    <property type="match status" value="1"/>
</dbReference>
<keyword evidence="7 11" id="KW-0472">Membrane</keyword>
<comment type="subcellular location">
    <subcellularLocation>
        <location evidence="1">Cell membrane</location>
        <topology evidence="1">Multi-pass membrane protein</topology>
    </subcellularLocation>
</comment>
<feature type="transmembrane region" description="Helical" evidence="11">
    <location>
        <begin position="277"/>
        <end position="296"/>
    </location>
</feature>
<accession>A0AAE9Z1U2</accession>
<evidence type="ECO:0000256" key="5">
    <source>
        <dbReference type="ARBA" id="ARBA00022692"/>
    </source>
</evidence>
<evidence type="ECO:0000259" key="13">
    <source>
        <dbReference type="PROSITE" id="PS50885"/>
    </source>
</evidence>
<organism evidence="14 15">
    <name type="scientific">Thalassomonas viridans</name>
    <dbReference type="NCBI Taxonomy" id="137584"/>
    <lineage>
        <taxon>Bacteria</taxon>
        <taxon>Pseudomonadati</taxon>
        <taxon>Pseudomonadota</taxon>
        <taxon>Gammaproteobacteria</taxon>
        <taxon>Alteromonadales</taxon>
        <taxon>Colwelliaceae</taxon>
        <taxon>Thalassomonas</taxon>
    </lineage>
</organism>
<protein>
    <submittedName>
        <fullName evidence="14">Methyl-accepting chemotaxis protein</fullName>
    </submittedName>
</protein>
<keyword evidence="8 10" id="KW-0807">Transducer</keyword>
<keyword evidence="5 11" id="KW-0812">Transmembrane</keyword>
<dbReference type="FunFam" id="1.10.287.950:FF:000001">
    <property type="entry name" value="Methyl-accepting chemotaxis sensory transducer"/>
    <property type="match status" value="1"/>
</dbReference>
<dbReference type="KEGG" id="tvd:SG34_027900"/>
<dbReference type="RefSeq" id="WP_044838797.1">
    <property type="nucleotide sequence ID" value="NZ_CP059733.1"/>
</dbReference>
<evidence type="ECO:0000256" key="3">
    <source>
        <dbReference type="ARBA" id="ARBA00022481"/>
    </source>
</evidence>
<dbReference type="CDD" id="cd12912">
    <property type="entry name" value="PDC2_MCP_like"/>
    <property type="match status" value="1"/>
</dbReference>
<dbReference type="Pfam" id="PF00015">
    <property type="entry name" value="MCPsignal"/>
    <property type="match status" value="1"/>
</dbReference>
<evidence type="ECO:0000256" key="8">
    <source>
        <dbReference type="ARBA" id="ARBA00023224"/>
    </source>
</evidence>
<evidence type="ECO:0000256" key="7">
    <source>
        <dbReference type="ARBA" id="ARBA00023136"/>
    </source>
</evidence>
<feature type="domain" description="Methyl-accepting transducer" evidence="12">
    <location>
        <begin position="356"/>
        <end position="592"/>
    </location>
</feature>
<dbReference type="Gene3D" id="3.30.450.20">
    <property type="entry name" value="PAS domain"/>
    <property type="match status" value="2"/>
</dbReference>
<dbReference type="InterPro" id="IPR004089">
    <property type="entry name" value="MCPsignal_dom"/>
</dbReference>
<evidence type="ECO:0000256" key="9">
    <source>
        <dbReference type="ARBA" id="ARBA00029447"/>
    </source>
</evidence>
<sequence length="629" mass="68257">MFSQLKFAHKIIITAAVLLILTLTASNAYHYIKINDQTETNLERGINEIASSVSGNIANWLNSKLQIVKSIAQSTRENSDSDTILAVVQQAQVAGLFKNTYVGVERSGEFIVDDVSIKLPNDFDARQRPWYTQVKQDRKASYTEPYVDASVDKLIISAVAPIEDNGRFIGAAGGDIELDEIAGIINTIDFLELGYAYLVSDNGKILSHPQKKYLDKNVSELFGYKPGFNRELVEIEEKEQIVSFIPVQGISSVKWYVGVVLDKDKAYAPMAAARNNAILFGLISVVITVFILHLLLNHLMRPINNLTLAIKDISQGDGDLTKRLSVDSQDEIGQLSHHFNAFIDTIHDSMKQVHQTADALDQHINSVRQSALAGIEMAEQQLSRGDNVSSAISQLNSSAQEISANAVTASDLTSAMQEQSREGVDALNNNINSIGHLSATMGQSSGEIEKLASEAQNIGNILDVIKGVSSQTNLLALNAAIEAARAGEAGRGFAVVADEVRQLAQRTQDATGEIEVMIDNLQNGTGAVVESMGQSQENSATSVEMAGLADEKMQQIIQSLTQVGIENHAVSDATRQQATVIKSIDEDILQLMELNQQGVSNLQQTQDACDGLQQEFAGLNTLVGQFKVS</sequence>
<evidence type="ECO:0000256" key="4">
    <source>
        <dbReference type="ARBA" id="ARBA00022500"/>
    </source>
</evidence>
<dbReference type="GO" id="GO:0006935">
    <property type="term" value="P:chemotaxis"/>
    <property type="evidence" value="ECO:0007669"/>
    <property type="project" value="UniProtKB-KW"/>
</dbReference>
<dbReference type="PROSITE" id="PS50111">
    <property type="entry name" value="CHEMOTAXIS_TRANSDUC_2"/>
    <property type="match status" value="1"/>
</dbReference>
<dbReference type="InterPro" id="IPR033479">
    <property type="entry name" value="dCache_1"/>
</dbReference>
<dbReference type="SMART" id="SM00283">
    <property type="entry name" value="MA"/>
    <property type="match status" value="1"/>
</dbReference>
<dbReference type="CDD" id="cd11386">
    <property type="entry name" value="MCP_signal"/>
    <property type="match status" value="1"/>
</dbReference>
<reference evidence="14 15" key="1">
    <citation type="journal article" date="2015" name="Genome Announc.">
        <title>Draft Genome Sequences of Marine Isolates of Thalassomonas viridans and Thalassomonas actiniarum.</title>
        <authorList>
            <person name="Olonade I."/>
            <person name="van Zyl L.J."/>
            <person name="Trindade M."/>
        </authorList>
    </citation>
    <scope>NUCLEOTIDE SEQUENCE [LARGE SCALE GENOMIC DNA]</scope>
    <source>
        <strain evidence="14 15">XOM25</strain>
    </source>
</reference>
<keyword evidence="15" id="KW-1185">Reference proteome</keyword>
<dbReference type="Pfam" id="PF00672">
    <property type="entry name" value="HAMP"/>
    <property type="match status" value="1"/>
</dbReference>
<keyword evidence="2" id="KW-1003">Cell membrane</keyword>
<dbReference type="Gene3D" id="1.10.287.950">
    <property type="entry name" value="Methyl-accepting chemotaxis protein"/>
    <property type="match status" value="1"/>
</dbReference>
<proteinExistence type="inferred from homology"/>
<evidence type="ECO:0000256" key="1">
    <source>
        <dbReference type="ARBA" id="ARBA00004651"/>
    </source>
</evidence>
<dbReference type="PROSITE" id="PS50885">
    <property type="entry name" value="HAMP"/>
    <property type="match status" value="1"/>
</dbReference>
<keyword evidence="3" id="KW-0488">Methylation</keyword>
<gene>
    <name evidence="14" type="ORF">SG34_027900</name>
</gene>
<evidence type="ECO:0000256" key="2">
    <source>
        <dbReference type="ARBA" id="ARBA00022475"/>
    </source>
</evidence>
<evidence type="ECO:0000313" key="14">
    <source>
        <dbReference type="EMBL" id="WDE05080.1"/>
    </source>
</evidence>
<dbReference type="PANTHER" id="PTHR32089:SF39">
    <property type="entry name" value="METHYL-ACCEPTING CHEMOTAXIS PROTEIN HLYB"/>
    <property type="match status" value="1"/>
</dbReference>
<dbReference type="SUPFAM" id="SSF58104">
    <property type="entry name" value="Methyl-accepting chemotaxis protein (MCP) signaling domain"/>
    <property type="match status" value="1"/>
</dbReference>
<evidence type="ECO:0000256" key="6">
    <source>
        <dbReference type="ARBA" id="ARBA00022989"/>
    </source>
</evidence>
<name>A0AAE9Z1U2_9GAMM</name>
<comment type="similarity">
    <text evidence="9">Belongs to the methyl-accepting chemotaxis (MCP) protein family.</text>
</comment>
<dbReference type="SMART" id="SM00304">
    <property type="entry name" value="HAMP"/>
    <property type="match status" value="1"/>
</dbReference>